<dbReference type="PANTHER" id="PTHR34582:SF6">
    <property type="entry name" value="UPF0702 TRANSMEMBRANE PROTEIN YCAP"/>
    <property type="match status" value="1"/>
</dbReference>
<evidence type="ECO:0000259" key="8">
    <source>
        <dbReference type="Pfam" id="PF04239"/>
    </source>
</evidence>
<feature type="transmembrane region" description="Helical" evidence="7">
    <location>
        <begin position="78"/>
        <end position="99"/>
    </location>
</feature>
<dbReference type="KEGG" id="fki:FK004_02790"/>
<evidence type="ECO:0000313" key="9">
    <source>
        <dbReference type="EMBL" id="AWG24222.1"/>
    </source>
</evidence>
<sequence>MDELKQDFDWSAILFGEENWTFYPEVVLRTLIMYVIILFSLRLLGKRGVKQLSVFELVVIISLGSAAGDPMFYKEVGLLSGIIVFICIILAYKITTYFVGKHETFERLIEGTCTCLIQDGRFAIENFKKEPLAYDEFFSELRASSISHLGQVQQAIIETSGNISIYYYADEDVKYGLPILPQLYKQKSETIPAPGLYACSFCGTITELQPTKHNCTRCNRKEWVKAINTIRVR</sequence>
<keyword evidence="6 7" id="KW-0472">Membrane</keyword>
<keyword evidence="5 7" id="KW-1133">Transmembrane helix</keyword>
<evidence type="ECO:0000256" key="6">
    <source>
        <dbReference type="ARBA" id="ARBA00023136"/>
    </source>
</evidence>
<comment type="similarity">
    <text evidence="2">Belongs to the UPF0702 family.</text>
</comment>
<dbReference type="AlphaFoldDB" id="A0A2S1LKC4"/>
<evidence type="ECO:0000313" key="10">
    <source>
        <dbReference type="Proteomes" id="UP000244677"/>
    </source>
</evidence>
<dbReference type="InterPro" id="IPR007353">
    <property type="entry name" value="DUF421"/>
</dbReference>
<feature type="domain" description="YetF C-terminal" evidence="8">
    <location>
        <begin position="101"/>
        <end position="175"/>
    </location>
</feature>
<evidence type="ECO:0000256" key="3">
    <source>
        <dbReference type="ARBA" id="ARBA00022475"/>
    </source>
</evidence>
<reference evidence="9 10" key="1">
    <citation type="submission" date="2017-04" db="EMBL/GenBank/DDBJ databases">
        <title>Complete genome sequence of Flavobacterium kingsejong AJ004.</title>
        <authorList>
            <person name="Lee P.C."/>
        </authorList>
    </citation>
    <scope>NUCLEOTIDE SEQUENCE [LARGE SCALE GENOMIC DNA]</scope>
    <source>
        <strain evidence="9 10">AJ004</strain>
    </source>
</reference>
<evidence type="ECO:0000256" key="7">
    <source>
        <dbReference type="SAM" id="Phobius"/>
    </source>
</evidence>
<dbReference type="Proteomes" id="UP000244677">
    <property type="component" value="Chromosome"/>
</dbReference>
<proteinExistence type="inferred from homology"/>
<dbReference type="PANTHER" id="PTHR34582">
    <property type="entry name" value="UPF0702 TRANSMEMBRANE PROTEIN YCAP"/>
    <property type="match status" value="1"/>
</dbReference>
<comment type="subcellular location">
    <subcellularLocation>
        <location evidence="1">Cell membrane</location>
        <topology evidence="1">Multi-pass membrane protein</topology>
    </subcellularLocation>
</comment>
<dbReference type="InterPro" id="IPR023090">
    <property type="entry name" value="UPF0702_alpha/beta_dom_sf"/>
</dbReference>
<dbReference type="Pfam" id="PF04239">
    <property type="entry name" value="DUF421"/>
    <property type="match status" value="1"/>
</dbReference>
<organism evidence="9 10">
    <name type="scientific">Flavobacterium kingsejongi</name>
    <dbReference type="NCBI Taxonomy" id="1678728"/>
    <lineage>
        <taxon>Bacteria</taxon>
        <taxon>Pseudomonadati</taxon>
        <taxon>Bacteroidota</taxon>
        <taxon>Flavobacteriia</taxon>
        <taxon>Flavobacteriales</taxon>
        <taxon>Flavobacteriaceae</taxon>
        <taxon>Flavobacterium</taxon>
    </lineage>
</organism>
<evidence type="ECO:0000256" key="1">
    <source>
        <dbReference type="ARBA" id="ARBA00004651"/>
    </source>
</evidence>
<keyword evidence="3" id="KW-1003">Cell membrane</keyword>
<dbReference type="RefSeq" id="WP_108735874.1">
    <property type="nucleotide sequence ID" value="NZ_CP020919.1"/>
</dbReference>
<feature type="transmembrane region" description="Helical" evidence="7">
    <location>
        <begin position="26"/>
        <end position="45"/>
    </location>
</feature>
<gene>
    <name evidence="9" type="ORF">FK004_02790</name>
</gene>
<name>A0A2S1LKC4_9FLAO</name>
<keyword evidence="4 7" id="KW-0812">Transmembrane</keyword>
<dbReference type="EMBL" id="CP020919">
    <property type="protein sequence ID" value="AWG24222.1"/>
    <property type="molecule type" value="Genomic_DNA"/>
</dbReference>
<keyword evidence="10" id="KW-1185">Reference proteome</keyword>
<evidence type="ECO:0000256" key="4">
    <source>
        <dbReference type="ARBA" id="ARBA00022692"/>
    </source>
</evidence>
<accession>A0A2S1LKC4</accession>
<dbReference type="Gene3D" id="3.30.240.20">
    <property type="entry name" value="bsu07140 like domains"/>
    <property type="match status" value="1"/>
</dbReference>
<dbReference type="GO" id="GO:0005886">
    <property type="term" value="C:plasma membrane"/>
    <property type="evidence" value="ECO:0007669"/>
    <property type="project" value="UniProtKB-SubCell"/>
</dbReference>
<dbReference type="OrthoDB" id="6538282at2"/>
<evidence type="ECO:0000256" key="5">
    <source>
        <dbReference type="ARBA" id="ARBA00022989"/>
    </source>
</evidence>
<protein>
    <recommendedName>
        <fullName evidence="8">YetF C-terminal domain-containing protein</fullName>
    </recommendedName>
</protein>
<feature type="transmembrane region" description="Helical" evidence="7">
    <location>
        <begin position="52"/>
        <end position="72"/>
    </location>
</feature>
<evidence type="ECO:0000256" key="2">
    <source>
        <dbReference type="ARBA" id="ARBA00006448"/>
    </source>
</evidence>